<keyword evidence="1" id="KW-0560">Oxidoreductase</keyword>
<gene>
    <name evidence="3" type="ORF">HMN09_00252700</name>
</gene>
<dbReference type="PANTHER" id="PTHR43364:SF4">
    <property type="entry name" value="NAD(P)-LINKED OXIDOREDUCTASE SUPERFAMILY PROTEIN"/>
    <property type="match status" value="1"/>
</dbReference>
<comment type="caution">
    <text evidence="3">The sequence shown here is derived from an EMBL/GenBank/DDBJ whole genome shotgun (WGS) entry which is preliminary data.</text>
</comment>
<dbReference type="PANTHER" id="PTHR43364">
    <property type="entry name" value="NADH-SPECIFIC METHYLGLYOXAL REDUCTASE-RELATED"/>
    <property type="match status" value="1"/>
</dbReference>
<keyword evidence="4" id="KW-1185">Reference proteome</keyword>
<feature type="domain" description="NADP-dependent oxidoreductase" evidence="2">
    <location>
        <begin position="57"/>
        <end position="385"/>
    </location>
</feature>
<name>A0A8H6TM14_MYCCL</name>
<proteinExistence type="predicted"/>
<dbReference type="InterPro" id="IPR023210">
    <property type="entry name" value="NADP_OxRdtase_dom"/>
</dbReference>
<dbReference type="Pfam" id="PF00248">
    <property type="entry name" value="Aldo_ket_red"/>
    <property type="match status" value="1"/>
</dbReference>
<dbReference type="GO" id="GO:0016491">
    <property type="term" value="F:oxidoreductase activity"/>
    <property type="evidence" value="ECO:0007669"/>
    <property type="project" value="UniProtKB-KW"/>
</dbReference>
<dbReference type="InterPro" id="IPR050523">
    <property type="entry name" value="AKR_Detox_Biosynth"/>
</dbReference>
<dbReference type="Gene3D" id="3.20.20.100">
    <property type="entry name" value="NADP-dependent oxidoreductase domain"/>
    <property type="match status" value="1"/>
</dbReference>
<evidence type="ECO:0000313" key="3">
    <source>
        <dbReference type="EMBL" id="KAF7319162.1"/>
    </source>
</evidence>
<sequence>MLSHCLPMPRHPGAAAEHCQCSLVKRTFKTRDAFALNSQALSVPAMSGPNAKTPLNIVFGAMTVGAPETKADGARVTEVADVAAMLDAFTARGHVEVDTARLYCKGTSEELLAKADWKSKGILMETKLYPTRNALRLRHLLDDATIQQLTKGGISHTPEDLRKHIALSLEALKTDCLEIFYLHGPDRDTPYEDTLKTVDELYRDGKFKRFGISNYAAWEVAEMVGICRANNYIQPTVYQGVYNAIQRSAEPELFPALRKFGIAFYEFSPLAGGFFTGKYASMESEAAAGSRMNPDNLPGKSMRARYWNESAFAALAAIRPVIEKHGLTMAEVGLRWVAHHSQLKREHGDAIIIGASSLSQLNANLDDLEKGPLPEDVLPALDEAWAIVKGSAMSYFH</sequence>
<reference evidence="3" key="1">
    <citation type="submission" date="2020-05" db="EMBL/GenBank/DDBJ databases">
        <title>Mycena genomes resolve the evolution of fungal bioluminescence.</title>
        <authorList>
            <person name="Tsai I.J."/>
        </authorList>
    </citation>
    <scope>NUCLEOTIDE SEQUENCE</scope>
    <source>
        <strain evidence="3">110903Hualien_Pintung</strain>
    </source>
</reference>
<organism evidence="3 4">
    <name type="scientific">Mycena chlorophos</name>
    <name type="common">Agaric fungus</name>
    <name type="synonym">Agaricus chlorophos</name>
    <dbReference type="NCBI Taxonomy" id="658473"/>
    <lineage>
        <taxon>Eukaryota</taxon>
        <taxon>Fungi</taxon>
        <taxon>Dikarya</taxon>
        <taxon>Basidiomycota</taxon>
        <taxon>Agaricomycotina</taxon>
        <taxon>Agaricomycetes</taxon>
        <taxon>Agaricomycetidae</taxon>
        <taxon>Agaricales</taxon>
        <taxon>Marasmiineae</taxon>
        <taxon>Mycenaceae</taxon>
        <taxon>Mycena</taxon>
    </lineage>
</organism>
<dbReference type="EMBL" id="JACAZE010000003">
    <property type="protein sequence ID" value="KAF7319162.1"/>
    <property type="molecule type" value="Genomic_DNA"/>
</dbReference>
<dbReference type="OrthoDB" id="2310150at2759"/>
<evidence type="ECO:0000313" key="4">
    <source>
        <dbReference type="Proteomes" id="UP000613580"/>
    </source>
</evidence>
<dbReference type="SUPFAM" id="SSF51430">
    <property type="entry name" value="NAD(P)-linked oxidoreductase"/>
    <property type="match status" value="1"/>
</dbReference>
<dbReference type="Proteomes" id="UP000613580">
    <property type="component" value="Unassembled WGS sequence"/>
</dbReference>
<protein>
    <submittedName>
        <fullName evidence="3">Aldo-ket-red domain-containing protein</fullName>
    </submittedName>
</protein>
<dbReference type="AlphaFoldDB" id="A0A8H6TM14"/>
<evidence type="ECO:0000256" key="1">
    <source>
        <dbReference type="ARBA" id="ARBA00023002"/>
    </source>
</evidence>
<evidence type="ECO:0000259" key="2">
    <source>
        <dbReference type="Pfam" id="PF00248"/>
    </source>
</evidence>
<dbReference type="CDD" id="cd19075">
    <property type="entry name" value="AKR_AKR7A1-5"/>
    <property type="match status" value="1"/>
</dbReference>
<dbReference type="InterPro" id="IPR036812">
    <property type="entry name" value="NAD(P)_OxRdtase_dom_sf"/>
</dbReference>
<accession>A0A8H6TM14</accession>